<accession>A0A7Z0BTB8</accession>
<dbReference type="PANTHER" id="PTHR30329:SF21">
    <property type="entry name" value="LIPOPROTEIN YIAD-RELATED"/>
    <property type="match status" value="1"/>
</dbReference>
<comment type="caution">
    <text evidence="6">The sequence shown here is derived from an EMBL/GenBank/DDBJ whole genome shotgun (WGS) entry which is preliminary data.</text>
</comment>
<organism evidence="6 7">
    <name type="scientific">Novosphingobium marinum</name>
    <dbReference type="NCBI Taxonomy" id="1514948"/>
    <lineage>
        <taxon>Bacteria</taxon>
        <taxon>Pseudomonadati</taxon>
        <taxon>Pseudomonadota</taxon>
        <taxon>Alphaproteobacteria</taxon>
        <taxon>Sphingomonadales</taxon>
        <taxon>Sphingomonadaceae</taxon>
        <taxon>Novosphingobium</taxon>
    </lineage>
</organism>
<dbReference type="InterPro" id="IPR006664">
    <property type="entry name" value="OMP_bac"/>
</dbReference>
<dbReference type="Pfam" id="PF00691">
    <property type="entry name" value="OmpA"/>
    <property type="match status" value="1"/>
</dbReference>
<evidence type="ECO:0000256" key="2">
    <source>
        <dbReference type="ARBA" id="ARBA00023136"/>
    </source>
</evidence>
<evidence type="ECO:0000259" key="5">
    <source>
        <dbReference type="PROSITE" id="PS51123"/>
    </source>
</evidence>
<gene>
    <name evidence="6" type="ORF">FHS75_001348</name>
</gene>
<dbReference type="Gene3D" id="3.30.1330.60">
    <property type="entry name" value="OmpA-like domain"/>
    <property type="match status" value="1"/>
</dbReference>
<dbReference type="PRINTS" id="PR01021">
    <property type="entry name" value="OMPADOMAIN"/>
</dbReference>
<feature type="domain" description="OmpA-like" evidence="5">
    <location>
        <begin position="129"/>
        <end position="244"/>
    </location>
</feature>
<evidence type="ECO:0000256" key="3">
    <source>
        <dbReference type="ARBA" id="ARBA00023237"/>
    </source>
</evidence>
<proteinExistence type="predicted"/>
<dbReference type="InterPro" id="IPR006665">
    <property type="entry name" value="OmpA-like"/>
</dbReference>
<keyword evidence="7" id="KW-1185">Reference proteome</keyword>
<dbReference type="PROSITE" id="PS51123">
    <property type="entry name" value="OMPA_2"/>
    <property type="match status" value="1"/>
</dbReference>
<sequence length="257" mass="26386">MSEGATGAIAFGVNPFRAAIVLAGVGVTAAIAFAANEFVGPRFIAGLEREAIEARDNAGGAGIDIAFETYLGWLTRHAELSGGAGLDSEARTEAARAISRVPGVGGVRWRDGTSGGPNGDEAGAVHCQEDVEAILEARSIRFPEASADIDPASEQLLNEVAESLMPCVGSIIAITGHTDGNGDENANLALSRARANAVRWALIGRGIPADGLRATGIGSQTPLEGLDPRDPANRRIEFSVIESAPIMPTPIDTPGPG</sequence>
<comment type="subcellular location">
    <subcellularLocation>
        <location evidence="1">Cell outer membrane</location>
    </subcellularLocation>
</comment>
<dbReference type="EMBL" id="JACBZF010000002">
    <property type="protein sequence ID" value="NYH95029.1"/>
    <property type="molecule type" value="Genomic_DNA"/>
</dbReference>
<dbReference type="InterPro" id="IPR036737">
    <property type="entry name" value="OmpA-like_sf"/>
</dbReference>
<dbReference type="Proteomes" id="UP000522081">
    <property type="component" value="Unassembled WGS sequence"/>
</dbReference>
<keyword evidence="2 4" id="KW-0472">Membrane</keyword>
<keyword evidence="3" id="KW-0998">Cell outer membrane</keyword>
<protein>
    <submittedName>
        <fullName evidence="6">OOP family OmpA-OmpF porin</fullName>
    </submittedName>
</protein>
<dbReference type="RefSeq" id="WP_218845154.1">
    <property type="nucleotide sequence ID" value="NZ_BMGF01000009.1"/>
</dbReference>
<evidence type="ECO:0000313" key="6">
    <source>
        <dbReference type="EMBL" id="NYH95029.1"/>
    </source>
</evidence>
<dbReference type="SUPFAM" id="SSF103088">
    <property type="entry name" value="OmpA-like"/>
    <property type="match status" value="1"/>
</dbReference>
<dbReference type="AlphaFoldDB" id="A0A7Z0BTB8"/>
<name>A0A7Z0BTB8_9SPHN</name>
<evidence type="ECO:0000313" key="7">
    <source>
        <dbReference type="Proteomes" id="UP000522081"/>
    </source>
</evidence>
<dbReference type="GO" id="GO:0009279">
    <property type="term" value="C:cell outer membrane"/>
    <property type="evidence" value="ECO:0007669"/>
    <property type="project" value="UniProtKB-SubCell"/>
</dbReference>
<dbReference type="CDD" id="cd07185">
    <property type="entry name" value="OmpA_C-like"/>
    <property type="match status" value="1"/>
</dbReference>
<evidence type="ECO:0000256" key="4">
    <source>
        <dbReference type="PROSITE-ProRule" id="PRU00473"/>
    </source>
</evidence>
<evidence type="ECO:0000256" key="1">
    <source>
        <dbReference type="ARBA" id="ARBA00004442"/>
    </source>
</evidence>
<dbReference type="PANTHER" id="PTHR30329">
    <property type="entry name" value="STATOR ELEMENT OF FLAGELLAR MOTOR COMPLEX"/>
    <property type="match status" value="1"/>
</dbReference>
<reference evidence="6 7" key="1">
    <citation type="submission" date="2020-07" db="EMBL/GenBank/DDBJ databases">
        <title>Genomic Encyclopedia of Type Strains, Phase IV (KMG-IV): sequencing the most valuable type-strain genomes for metagenomic binning, comparative biology and taxonomic classification.</title>
        <authorList>
            <person name="Goeker M."/>
        </authorList>
    </citation>
    <scope>NUCLEOTIDE SEQUENCE [LARGE SCALE GENOMIC DNA]</scope>
    <source>
        <strain evidence="6 7">DSM 29043</strain>
    </source>
</reference>
<dbReference type="InterPro" id="IPR050330">
    <property type="entry name" value="Bact_OuterMem_StrucFunc"/>
</dbReference>